<evidence type="ECO:0000256" key="6">
    <source>
        <dbReference type="PROSITE-ProRule" id="PRU00108"/>
    </source>
</evidence>
<dbReference type="PROSITE" id="PS50071">
    <property type="entry name" value="HOMEOBOX_2"/>
    <property type="match status" value="1"/>
</dbReference>
<feature type="compositionally biased region" description="Basic residues" evidence="9">
    <location>
        <begin position="274"/>
        <end position="283"/>
    </location>
</feature>
<dbReference type="InterPro" id="IPR001356">
    <property type="entry name" value="HD"/>
</dbReference>
<dbReference type="Gene3D" id="1.10.10.60">
    <property type="entry name" value="Homeodomain-like"/>
    <property type="match status" value="1"/>
</dbReference>
<keyword evidence="4 6" id="KW-0371">Homeobox</keyword>
<dbReference type="PROSITE" id="PS00032">
    <property type="entry name" value="ANTENNAPEDIA"/>
    <property type="match status" value="1"/>
</dbReference>
<reference evidence="11 12" key="1">
    <citation type="submission" date="2022-05" db="EMBL/GenBank/DDBJ databases">
        <title>A multi-omics perspective on studying reproductive biology in Daphnia sinensis.</title>
        <authorList>
            <person name="Jia J."/>
        </authorList>
    </citation>
    <scope>NUCLEOTIDE SEQUENCE [LARGE SCALE GENOMIC DNA]</scope>
    <source>
        <strain evidence="11 12">WSL</strain>
    </source>
</reference>
<dbReference type="InterPro" id="IPR001827">
    <property type="entry name" value="Homeobox_Antennapedia_CS"/>
</dbReference>
<evidence type="ECO:0000256" key="3">
    <source>
        <dbReference type="ARBA" id="ARBA00023125"/>
    </source>
</evidence>
<feature type="region of interest" description="Disordered" evidence="9">
    <location>
        <begin position="74"/>
        <end position="163"/>
    </location>
</feature>
<protein>
    <submittedName>
        <fullName evidence="11">Homeotic protein Sex combs reduced</fullName>
    </submittedName>
</protein>
<feature type="compositionally biased region" description="Low complexity" evidence="9">
    <location>
        <begin position="190"/>
        <end position="204"/>
    </location>
</feature>
<dbReference type="Proteomes" id="UP000820818">
    <property type="component" value="Linkage Group LG8"/>
</dbReference>
<keyword evidence="12" id="KW-1185">Reference proteome</keyword>
<dbReference type="GO" id="GO:0000978">
    <property type="term" value="F:RNA polymerase II cis-regulatory region sequence-specific DNA binding"/>
    <property type="evidence" value="ECO:0007669"/>
    <property type="project" value="TreeGrafter"/>
</dbReference>
<evidence type="ECO:0000256" key="5">
    <source>
        <dbReference type="ARBA" id="ARBA00023242"/>
    </source>
</evidence>
<evidence type="ECO:0000313" key="12">
    <source>
        <dbReference type="Proteomes" id="UP000820818"/>
    </source>
</evidence>
<dbReference type="GO" id="GO:0045944">
    <property type="term" value="P:positive regulation of transcription by RNA polymerase II"/>
    <property type="evidence" value="ECO:0007669"/>
    <property type="project" value="TreeGrafter"/>
</dbReference>
<dbReference type="SMART" id="SM00389">
    <property type="entry name" value="HOX"/>
    <property type="match status" value="1"/>
</dbReference>
<feature type="region of interest" description="Disordered" evidence="9">
    <location>
        <begin position="228"/>
        <end position="327"/>
    </location>
</feature>
<feature type="compositionally biased region" description="Low complexity" evidence="9">
    <location>
        <begin position="284"/>
        <end position="306"/>
    </location>
</feature>
<evidence type="ECO:0000256" key="8">
    <source>
        <dbReference type="RuleBase" id="RU004442"/>
    </source>
</evidence>
<organism evidence="11 12">
    <name type="scientific">Daphnia sinensis</name>
    <dbReference type="NCBI Taxonomy" id="1820382"/>
    <lineage>
        <taxon>Eukaryota</taxon>
        <taxon>Metazoa</taxon>
        <taxon>Ecdysozoa</taxon>
        <taxon>Arthropoda</taxon>
        <taxon>Crustacea</taxon>
        <taxon>Branchiopoda</taxon>
        <taxon>Diplostraca</taxon>
        <taxon>Cladocera</taxon>
        <taxon>Anomopoda</taxon>
        <taxon>Daphniidae</taxon>
        <taxon>Daphnia</taxon>
        <taxon>Daphnia similis group</taxon>
    </lineage>
</organism>
<dbReference type="AlphaFoldDB" id="A0AAD5L3E0"/>
<comment type="similarity">
    <text evidence="8">Belongs to the Antp homeobox family.</text>
</comment>
<keyword evidence="5 6" id="KW-0539">Nucleus</keyword>
<dbReference type="GO" id="GO:0000981">
    <property type="term" value="F:DNA-binding transcription factor activity, RNA polymerase II-specific"/>
    <property type="evidence" value="ECO:0007669"/>
    <property type="project" value="InterPro"/>
</dbReference>
<feature type="domain" description="Homeobox" evidence="10">
    <location>
        <begin position="345"/>
        <end position="405"/>
    </location>
</feature>
<dbReference type="SUPFAM" id="SSF46689">
    <property type="entry name" value="Homeodomain-like"/>
    <property type="match status" value="1"/>
</dbReference>
<feature type="compositionally biased region" description="Low complexity" evidence="9">
    <location>
        <begin position="228"/>
        <end position="248"/>
    </location>
</feature>
<proteinExistence type="inferred from homology"/>
<accession>A0AAD5L3E0</accession>
<feature type="DNA-binding region" description="Homeobox" evidence="6">
    <location>
        <begin position="347"/>
        <end position="406"/>
    </location>
</feature>
<evidence type="ECO:0000259" key="10">
    <source>
        <dbReference type="PROSITE" id="PS50071"/>
    </source>
</evidence>
<evidence type="ECO:0000256" key="7">
    <source>
        <dbReference type="RuleBase" id="RU000682"/>
    </source>
</evidence>
<feature type="compositionally biased region" description="Low complexity" evidence="9">
    <location>
        <begin position="76"/>
        <end position="94"/>
    </location>
</feature>
<feature type="compositionally biased region" description="Low complexity" evidence="9">
    <location>
        <begin position="119"/>
        <end position="144"/>
    </location>
</feature>
<evidence type="ECO:0000256" key="4">
    <source>
        <dbReference type="ARBA" id="ARBA00023155"/>
    </source>
</evidence>
<comment type="caution">
    <text evidence="11">The sequence shown here is derived from an EMBL/GenBank/DDBJ whole genome shotgun (WGS) entry which is preliminary data.</text>
</comment>
<gene>
    <name evidence="11" type="ORF">GHT06_019783</name>
</gene>
<dbReference type="FunFam" id="1.10.10.60:FF:000288">
    <property type="entry name" value="Sex combs reduced"/>
    <property type="match status" value="1"/>
</dbReference>
<evidence type="ECO:0000256" key="9">
    <source>
        <dbReference type="SAM" id="MobiDB-lite"/>
    </source>
</evidence>
<feature type="compositionally biased region" description="Basic and acidic residues" evidence="9">
    <location>
        <begin position="307"/>
        <end position="319"/>
    </location>
</feature>
<name>A0AAD5L3E0_9CRUS</name>
<keyword evidence="2" id="KW-0217">Developmental protein</keyword>
<dbReference type="PROSITE" id="PS00027">
    <property type="entry name" value="HOMEOBOX_1"/>
    <property type="match status" value="1"/>
</dbReference>
<dbReference type="InterPro" id="IPR017995">
    <property type="entry name" value="Homeobox_antennapedia"/>
</dbReference>
<evidence type="ECO:0000256" key="1">
    <source>
        <dbReference type="ARBA" id="ARBA00004123"/>
    </source>
</evidence>
<dbReference type="GO" id="GO:0009952">
    <property type="term" value="P:anterior/posterior pattern specification"/>
    <property type="evidence" value="ECO:0007669"/>
    <property type="project" value="TreeGrafter"/>
</dbReference>
<sequence>MSSYQFVNSLASSCYVGRGSSVGAGGPDLSGMSAADYYATAMSNYQNCYGGGPVAVGQPQQQPHYADFGANHLVGQHQQQQQQQQQQQSQHPQHAMPMSPMSIGGGVDFSMSQALHVAQQPMQQQQQQQQNRLQQQSVLQQQQQMRGPSAQRHHSVASPVNLGGGAVVTPSSCKYAGVADTKCLGSPQDLSLTTTTSSSSSSSSNALSHLNAAVQNSLAGGVLPLAPSNSSVPVASSSSSSTSVTQPSSKHHHHHNNHQHDGSSGKSKQSQQRSSHHHHHHSKNPSNVVAVGASSPSSVSSISSGDSDPHSPGQHDVDPKNPNAPQIYPWMKRVHLGQNAVNANGETKRQRTSYTRYQTLELEKEFHFNRYLTRRRRIEIAHSLCLSERQIKIWFQNRRMKWKKEHKIATMNMMHQHPMMYHAHHHHHHLTMADLTGDHKI</sequence>
<dbReference type="GO" id="GO:0005654">
    <property type="term" value="C:nucleoplasm"/>
    <property type="evidence" value="ECO:0007669"/>
    <property type="project" value="TreeGrafter"/>
</dbReference>
<keyword evidence="3 6" id="KW-0238">DNA-binding</keyword>
<comment type="subcellular location">
    <subcellularLocation>
        <location evidence="1 6 7">Nucleus</location>
    </subcellularLocation>
</comment>
<dbReference type="PANTHER" id="PTHR45771:SF6">
    <property type="entry name" value="HOMEOTIC PROTEIN SEX COMBS REDUCED"/>
    <property type="match status" value="1"/>
</dbReference>
<dbReference type="InterPro" id="IPR020479">
    <property type="entry name" value="HD_metazoa"/>
</dbReference>
<dbReference type="InterPro" id="IPR050609">
    <property type="entry name" value="Antp_homeobox_Deformed_sf"/>
</dbReference>
<dbReference type="InterPro" id="IPR017970">
    <property type="entry name" value="Homeobox_CS"/>
</dbReference>
<dbReference type="PRINTS" id="PR00025">
    <property type="entry name" value="ANTENNAPEDIA"/>
</dbReference>
<dbReference type="PANTHER" id="PTHR45771">
    <property type="entry name" value="HOMEOTIC PROTEIN DEFORMED"/>
    <property type="match status" value="1"/>
</dbReference>
<dbReference type="EMBL" id="WJBH02000008">
    <property type="protein sequence ID" value="KAI9554510.1"/>
    <property type="molecule type" value="Genomic_DNA"/>
</dbReference>
<evidence type="ECO:0000313" key="11">
    <source>
        <dbReference type="EMBL" id="KAI9554510.1"/>
    </source>
</evidence>
<feature type="compositionally biased region" description="Low complexity" evidence="9">
    <location>
        <begin position="264"/>
        <end position="273"/>
    </location>
</feature>
<dbReference type="InterPro" id="IPR009057">
    <property type="entry name" value="Homeodomain-like_sf"/>
</dbReference>
<dbReference type="PRINTS" id="PR00024">
    <property type="entry name" value="HOMEOBOX"/>
</dbReference>
<evidence type="ECO:0000256" key="2">
    <source>
        <dbReference type="ARBA" id="ARBA00022473"/>
    </source>
</evidence>
<dbReference type="Pfam" id="PF00046">
    <property type="entry name" value="Homeodomain"/>
    <property type="match status" value="1"/>
</dbReference>
<feature type="region of interest" description="Disordered" evidence="9">
    <location>
        <begin position="184"/>
        <end position="205"/>
    </location>
</feature>
<dbReference type="CDD" id="cd00086">
    <property type="entry name" value="homeodomain"/>
    <property type="match status" value="1"/>
</dbReference>